<reference evidence="7" key="1">
    <citation type="submission" date="2019-09" db="EMBL/GenBank/DDBJ databases">
        <authorList>
            <person name="Cremers G."/>
        </authorList>
    </citation>
    <scope>NUCLEOTIDE SEQUENCE [LARGE SCALE GENOMIC DNA]</scope>
    <source>
        <strain evidence="7">3B</strain>
    </source>
</reference>
<dbReference type="PROSITE" id="PS00181">
    <property type="entry name" value="GLNA_ATP"/>
    <property type="match status" value="1"/>
</dbReference>
<feature type="domain" description="GS catalytic" evidence="6">
    <location>
        <begin position="106"/>
        <end position="454"/>
    </location>
</feature>
<dbReference type="OrthoDB" id="9807095at2"/>
<dbReference type="SUPFAM" id="SSF54368">
    <property type="entry name" value="Glutamine synthetase, N-terminal domain"/>
    <property type="match status" value="1"/>
</dbReference>
<dbReference type="InterPro" id="IPR036651">
    <property type="entry name" value="Gln_synt_N_sf"/>
</dbReference>
<dbReference type="AlphaFoldDB" id="A0A5E6MAS5"/>
<evidence type="ECO:0000256" key="4">
    <source>
        <dbReference type="PROSITE-ProRule" id="PRU01331"/>
    </source>
</evidence>
<dbReference type="InterPro" id="IPR027303">
    <property type="entry name" value="Gln_synth_gly_rich_site"/>
</dbReference>
<proteinExistence type="inferred from homology"/>
<dbReference type="EMBL" id="CABFUZ020000087">
    <property type="protein sequence ID" value="VVM05404.1"/>
    <property type="molecule type" value="Genomic_DNA"/>
</dbReference>
<dbReference type="Proteomes" id="UP000381693">
    <property type="component" value="Unassembled WGS sequence"/>
</dbReference>
<comment type="similarity">
    <text evidence="4 5">Belongs to the glutamine synthetase family.</text>
</comment>
<organism evidence="7 8">
    <name type="scientific">Methylacidimicrobium cyclopophantes</name>
    <dbReference type="NCBI Taxonomy" id="1041766"/>
    <lineage>
        <taxon>Bacteria</taxon>
        <taxon>Pseudomonadati</taxon>
        <taxon>Verrucomicrobiota</taxon>
        <taxon>Methylacidimicrobium</taxon>
    </lineage>
</organism>
<evidence type="ECO:0000259" key="6">
    <source>
        <dbReference type="PROSITE" id="PS51987"/>
    </source>
</evidence>
<dbReference type="PROSITE" id="PS51987">
    <property type="entry name" value="GS_CATALYTIC"/>
    <property type="match status" value="1"/>
</dbReference>
<gene>
    <name evidence="7" type="primary">glnA/GLUL</name>
    <name evidence="7" type="ORF">MAMC_00546</name>
</gene>
<name>A0A5E6MAS5_9BACT</name>
<dbReference type="Pfam" id="PF00120">
    <property type="entry name" value="Gln-synt_C"/>
    <property type="match status" value="1"/>
</dbReference>
<dbReference type="InterPro" id="IPR008146">
    <property type="entry name" value="Gln_synth_cat_dom"/>
</dbReference>
<dbReference type="GO" id="GO:0004356">
    <property type="term" value="F:glutamine synthetase activity"/>
    <property type="evidence" value="ECO:0007669"/>
    <property type="project" value="UniProtKB-EC"/>
</dbReference>
<evidence type="ECO:0000256" key="5">
    <source>
        <dbReference type="RuleBase" id="RU000384"/>
    </source>
</evidence>
<keyword evidence="2 7" id="KW-0436">Ligase</keyword>
<dbReference type="SMART" id="SM01230">
    <property type="entry name" value="Gln-synt_C"/>
    <property type="match status" value="1"/>
</dbReference>
<dbReference type="EC" id="6.3.1.2" evidence="7"/>
<dbReference type="RefSeq" id="WP_142524642.1">
    <property type="nucleotide sequence ID" value="NZ_CABFUZ020000087.1"/>
</dbReference>
<keyword evidence="8" id="KW-1185">Reference proteome</keyword>
<dbReference type="PANTHER" id="PTHR43785">
    <property type="entry name" value="GAMMA-GLUTAMYLPUTRESCINE SYNTHETASE"/>
    <property type="match status" value="1"/>
</dbReference>
<evidence type="ECO:0000256" key="3">
    <source>
        <dbReference type="ARBA" id="ARBA00022842"/>
    </source>
</evidence>
<comment type="cofactor">
    <cofactor evidence="1">
        <name>Mg(2+)</name>
        <dbReference type="ChEBI" id="CHEBI:18420"/>
    </cofactor>
</comment>
<evidence type="ECO:0000256" key="1">
    <source>
        <dbReference type="ARBA" id="ARBA00001946"/>
    </source>
</evidence>
<evidence type="ECO:0000256" key="2">
    <source>
        <dbReference type="ARBA" id="ARBA00022598"/>
    </source>
</evidence>
<dbReference type="Gene3D" id="3.30.590.10">
    <property type="entry name" value="Glutamine synthetase/guanido kinase, catalytic domain"/>
    <property type="match status" value="1"/>
</dbReference>
<dbReference type="SUPFAM" id="SSF55931">
    <property type="entry name" value="Glutamine synthetase/guanido kinase"/>
    <property type="match status" value="1"/>
</dbReference>
<accession>A0A5E6MAS5</accession>
<keyword evidence="3" id="KW-0460">Magnesium</keyword>
<comment type="caution">
    <text evidence="7">The sequence shown here is derived from an EMBL/GenBank/DDBJ whole genome shotgun (WGS) entry which is preliminary data.</text>
</comment>
<dbReference type="PANTHER" id="PTHR43785:SF14">
    <property type="entry name" value="GLUTAMINE SYNTHETASE"/>
    <property type="match status" value="1"/>
</dbReference>
<dbReference type="InterPro" id="IPR014746">
    <property type="entry name" value="Gln_synth/guanido_kin_cat_dom"/>
</dbReference>
<dbReference type="Gene3D" id="3.10.20.70">
    <property type="entry name" value="Glutamine synthetase, N-terminal domain"/>
    <property type="match status" value="1"/>
</dbReference>
<dbReference type="InterPro" id="IPR017536">
    <property type="entry name" value="Glutamine_synthetase_typeIII"/>
</dbReference>
<sequence length="454" mass="51217">MHLPSKILEIRENLQSRGIRYFLPAFVDIHGIPKGKLVPLSHIQRSVHRRELFSGHALDGLGSHPEDGEVAVDPDWDRAFPLPWRPDLAWIPSHLTFADAPFPACTRAALKRSLEKARDRGFQLRLGIECELYFLQRSVSGRLLFPNPRETLPKGSYDAGRLLDASSVIDPILEAIERLGWAISSMQHEDGRSQFEFVFDHCEALEMADRFVFFRSLASRIASQHGLVAVFMPKPFADQPGNAAHFHLSLADSTTGANLFQAEPEEDPHGLGLSPLGYAFLAGLLRHGRSLCAAFAPTVNSYKRLIKKGAMQFFSWAPVFNSLGRNNRTHAFRIPFGGGRCELRIPDSSCNPYLAAALALEAGMEGIQQHLDPGPPERESIYFWKERREDWLPQEDLLPRTLGEALTEFAADPLVETALGRTLREEFLRCKFAEWDEYNIEITNWELARYGTLF</sequence>
<evidence type="ECO:0000313" key="7">
    <source>
        <dbReference type="EMBL" id="VVM05404.1"/>
    </source>
</evidence>
<dbReference type="NCBIfam" id="TIGR03105">
    <property type="entry name" value="gln_synth_III"/>
    <property type="match status" value="1"/>
</dbReference>
<dbReference type="GO" id="GO:0006542">
    <property type="term" value="P:glutamine biosynthetic process"/>
    <property type="evidence" value="ECO:0007669"/>
    <property type="project" value="InterPro"/>
</dbReference>
<protein>
    <submittedName>
        <fullName evidence="7">Glutamine synthetase</fullName>
        <ecNumber evidence="7">6.3.1.2</ecNumber>
    </submittedName>
</protein>
<evidence type="ECO:0000313" key="8">
    <source>
        <dbReference type="Proteomes" id="UP000381693"/>
    </source>
</evidence>